<dbReference type="PANTHER" id="PTHR12544">
    <property type="entry name" value="GLUTAMINASE"/>
    <property type="match status" value="1"/>
</dbReference>
<keyword evidence="4 6" id="KW-0378">Hydrolase</keyword>
<dbReference type="NCBIfam" id="NF002133">
    <property type="entry name" value="PRK00971.1-2"/>
    <property type="match status" value="1"/>
</dbReference>
<evidence type="ECO:0000256" key="4">
    <source>
        <dbReference type="ARBA" id="ARBA00022801"/>
    </source>
</evidence>
<dbReference type="EMBL" id="BAABCW010000001">
    <property type="protein sequence ID" value="GAA4108390.1"/>
    <property type="molecule type" value="Genomic_DNA"/>
</dbReference>
<evidence type="ECO:0000256" key="1">
    <source>
        <dbReference type="ARBA" id="ARBA00011076"/>
    </source>
</evidence>
<dbReference type="EC" id="3.5.1.2" evidence="3 6"/>
<dbReference type="Proteomes" id="UP001500459">
    <property type="component" value="Unassembled WGS sequence"/>
</dbReference>
<feature type="binding site" evidence="6">
    <location>
        <position position="114"/>
    </location>
    <ligand>
        <name>substrate</name>
    </ligand>
</feature>
<comment type="catalytic activity">
    <reaction evidence="5 6">
        <text>L-glutamine + H2O = L-glutamate + NH4(+)</text>
        <dbReference type="Rhea" id="RHEA:15889"/>
        <dbReference type="ChEBI" id="CHEBI:15377"/>
        <dbReference type="ChEBI" id="CHEBI:28938"/>
        <dbReference type="ChEBI" id="CHEBI:29985"/>
        <dbReference type="ChEBI" id="CHEBI:58359"/>
        <dbReference type="EC" id="3.5.1.2"/>
    </reaction>
</comment>
<dbReference type="SUPFAM" id="SSF56601">
    <property type="entry name" value="beta-lactamase/transpeptidase-like"/>
    <property type="match status" value="1"/>
</dbReference>
<evidence type="ECO:0000256" key="5">
    <source>
        <dbReference type="ARBA" id="ARBA00049534"/>
    </source>
</evidence>
<dbReference type="PANTHER" id="PTHR12544:SF29">
    <property type="entry name" value="GLUTAMINASE"/>
    <property type="match status" value="1"/>
</dbReference>
<keyword evidence="6" id="KW-0007">Acetylation</keyword>
<feature type="binding site" evidence="6">
    <location>
        <position position="240"/>
    </location>
    <ligand>
        <name>substrate</name>
    </ligand>
</feature>
<reference evidence="8" key="1">
    <citation type="journal article" date="2019" name="Int. J. Syst. Evol. Microbiol.">
        <title>The Global Catalogue of Microorganisms (GCM) 10K type strain sequencing project: providing services to taxonomists for standard genome sequencing and annotation.</title>
        <authorList>
            <consortium name="The Broad Institute Genomics Platform"/>
            <consortium name="The Broad Institute Genome Sequencing Center for Infectious Disease"/>
            <person name="Wu L."/>
            <person name="Ma J."/>
        </authorList>
    </citation>
    <scope>NUCLEOTIDE SEQUENCE [LARGE SCALE GENOMIC DNA]</scope>
    <source>
        <strain evidence="8">JCM 17106</strain>
    </source>
</reference>
<comment type="caution">
    <text evidence="7">The sequence shown here is derived from an EMBL/GenBank/DDBJ whole genome shotgun (WGS) entry which is preliminary data.</text>
</comment>
<evidence type="ECO:0000313" key="7">
    <source>
        <dbReference type="EMBL" id="GAA4108390.1"/>
    </source>
</evidence>
<dbReference type="Pfam" id="PF04960">
    <property type="entry name" value="Glutaminase"/>
    <property type="match status" value="1"/>
</dbReference>
<dbReference type="InterPro" id="IPR015868">
    <property type="entry name" value="Glutaminase"/>
</dbReference>
<dbReference type="NCBIfam" id="TIGR03814">
    <property type="entry name" value="Gln_ase"/>
    <property type="match status" value="1"/>
</dbReference>
<comment type="subunit">
    <text evidence="2 6">Homotetramer.</text>
</comment>
<dbReference type="RefSeq" id="WP_344924341.1">
    <property type="nucleotide sequence ID" value="NZ_BAABCW010000001.1"/>
</dbReference>
<sequence>MDYQTILNKIQTTLLSVNNTGKVATYIPELESIDPKKFGMHLYCNNAGHYSVGDHQERFSIQSISKVFALTLTLSKLDYNDFFKRVDFEPSGDPFNSLVQLEHENGRPRNPFINAGALVISDLLISHLDKPKEDFLTLIHTITGDKTINFNKKVYASEKKWSYRNASLLNLMKSFDNIHNDLEEVLDFYIYQCAIEMSCKELATAFMIYANRGKTLDNIEIISPEKTKRINAIMQTCGFYDEAGEFSFKVGLPGKSGVGGGIAAIHPGQYAVTVWSPPLNPKGNSELGMLALEKLTTLTGYSIF</sequence>
<accession>A0ABP7X9N6</accession>
<evidence type="ECO:0000313" key="8">
    <source>
        <dbReference type="Proteomes" id="UP001500459"/>
    </source>
</evidence>
<name>A0ABP7X9N6_9FLAO</name>
<dbReference type="InterPro" id="IPR012338">
    <property type="entry name" value="Beta-lactam/transpept-like"/>
</dbReference>
<evidence type="ECO:0000256" key="3">
    <source>
        <dbReference type="ARBA" id="ARBA00012918"/>
    </source>
</evidence>
<organism evidence="7 8">
    <name type="scientific">Aquimarina addita</name>
    <dbReference type="NCBI Taxonomy" id="870485"/>
    <lineage>
        <taxon>Bacteria</taxon>
        <taxon>Pseudomonadati</taxon>
        <taxon>Bacteroidota</taxon>
        <taxon>Flavobacteriia</taxon>
        <taxon>Flavobacteriales</taxon>
        <taxon>Flavobacteriaceae</taxon>
        <taxon>Aquimarina</taxon>
    </lineage>
</organism>
<keyword evidence="8" id="KW-1185">Reference proteome</keyword>
<feature type="binding site" evidence="6">
    <location>
        <position position="63"/>
    </location>
    <ligand>
        <name>substrate</name>
    </ligand>
</feature>
<protein>
    <recommendedName>
        <fullName evidence="3 6">Glutaminase</fullName>
        <ecNumber evidence="3 6">3.5.1.2</ecNumber>
    </recommendedName>
</protein>
<proteinExistence type="inferred from homology"/>
<comment type="similarity">
    <text evidence="1 6">Belongs to the glutaminase family.</text>
</comment>
<gene>
    <name evidence="7" type="primary">glsB</name>
    <name evidence="6" type="synonym">glsA</name>
    <name evidence="7" type="ORF">GCM10022393_04450</name>
</gene>
<feature type="binding site" evidence="6">
    <location>
        <position position="189"/>
    </location>
    <ligand>
        <name>substrate</name>
    </ligand>
</feature>
<evidence type="ECO:0000256" key="6">
    <source>
        <dbReference type="HAMAP-Rule" id="MF_00313"/>
    </source>
</evidence>
<feature type="binding site" evidence="6">
    <location>
        <position position="165"/>
    </location>
    <ligand>
        <name>substrate</name>
    </ligand>
</feature>
<feature type="binding site" evidence="6">
    <location>
        <position position="258"/>
    </location>
    <ligand>
        <name>substrate</name>
    </ligand>
</feature>
<dbReference type="HAMAP" id="MF_00313">
    <property type="entry name" value="Glutaminase"/>
    <property type="match status" value="1"/>
</dbReference>
<dbReference type="Gene3D" id="3.40.710.10">
    <property type="entry name" value="DD-peptidase/beta-lactamase superfamily"/>
    <property type="match status" value="1"/>
</dbReference>
<evidence type="ECO:0000256" key="2">
    <source>
        <dbReference type="ARBA" id="ARBA00011881"/>
    </source>
</evidence>
<feature type="binding site" evidence="6">
    <location>
        <position position="158"/>
    </location>
    <ligand>
        <name>substrate</name>
    </ligand>
</feature>